<keyword evidence="1" id="KW-0175">Coiled coil</keyword>
<organism evidence="2 3">
    <name type="scientific">Aeoliella mucimassa</name>
    <dbReference type="NCBI Taxonomy" id="2527972"/>
    <lineage>
        <taxon>Bacteria</taxon>
        <taxon>Pseudomonadati</taxon>
        <taxon>Planctomycetota</taxon>
        <taxon>Planctomycetia</taxon>
        <taxon>Pirellulales</taxon>
        <taxon>Lacipirellulaceae</taxon>
        <taxon>Aeoliella</taxon>
    </lineage>
</organism>
<dbReference type="AlphaFoldDB" id="A0A518AVV0"/>
<protein>
    <submittedName>
        <fullName evidence="2">Uncharacterized protein</fullName>
    </submittedName>
</protein>
<dbReference type="Proteomes" id="UP000315750">
    <property type="component" value="Chromosome"/>
</dbReference>
<keyword evidence="3" id="KW-1185">Reference proteome</keyword>
<sequence>MIKKTLVTVLAVGLVAGLLFGRDALSYLKTGARRVSDGVQESVPTSFQIDRARQMVSDLTPVIEEAMHVIAKEEVALEQLDEHIALAEKNSNKLQGEIMHLQSDLTSGKSVFRYASRTYDRSDVERSLESKFARYKVDDETLASLRDMRDARVANLMAAREKYSGMVSAQKKLETDIKCLEAKEQLVAVAQATCELPFDDSELARAKKLITDIRTSLDVKARIANADIDVVPEIQLDPEESGEITQKVASYFNLPSEEGTEVAAVSLHE</sequence>
<dbReference type="KEGG" id="amuc:Pan181_50720"/>
<dbReference type="OrthoDB" id="271886at2"/>
<evidence type="ECO:0000313" key="2">
    <source>
        <dbReference type="EMBL" id="QDU58832.1"/>
    </source>
</evidence>
<accession>A0A518AVV0</accession>
<gene>
    <name evidence="2" type="ORF">Pan181_50720</name>
</gene>
<dbReference type="EMBL" id="CP036278">
    <property type="protein sequence ID" value="QDU58832.1"/>
    <property type="molecule type" value="Genomic_DNA"/>
</dbReference>
<reference evidence="2 3" key="1">
    <citation type="submission" date="2019-02" db="EMBL/GenBank/DDBJ databases">
        <title>Deep-cultivation of Planctomycetes and their phenomic and genomic characterization uncovers novel biology.</title>
        <authorList>
            <person name="Wiegand S."/>
            <person name="Jogler M."/>
            <person name="Boedeker C."/>
            <person name="Pinto D."/>
            <person name="Vollmers J."/>
            <person name="Rivas-Marin E."/>
            <person name="Kohn T."/>
            <person name="Peeters S.H."/>
            <person name="Heuer A."/>
            <person name="Rast P."/>
            <person name="Oberbeckmann S."/>
            <person name="Bunk B."/>
            <person name="Jeske O."/>
            <person name="Meyerdierks A."/>
            <person name="Storesund J.E."/>
            <person name="Kallscheuer N."/>
            <person name="Luecker S."/>
            <person name="Lage O.M."/>
            <person name="Pohl T."/>
            <person name="Merkel B.J."/>
            <person name="Hornburger P."/>
            <person name="Mueller R.-W."/>
            <person name="Bruemmer F."/>
            <person name="Labrenz M."/>
            <person name="Spormann A.M."/>
            <person name="Op den Camp H."/>
            <person name="Overmann J."/>
            <person name="Amann R."/>
            <person name="Jetten M.S.M."/>
            <person name="Mascher T."/>
            <person name="Medema M.H."/>
            <person name="Devos D.P."/>
            <person name="Kaster A.-K."/>
            <person name="Ovreas L."/>
            <person name="Rohde M."/>
            <person name="Galperin M.Y."/>
            <person name="Jogler C."/>
        </authorList>
    </citation>
    <scope>NUCLEOTIDE SEQUENCE [LARGE SCALE GENOMIC DNA]</scope>
    <source>
        <strain evidence="2 3">Pan181</strain>
    </source>
</reference>
<evidence type="ECO:0000313" key="3">
    <source>
        <dbReference type="Proteomes" id="UP000315750"/>
    </source>
</evidence>
<name>A0A518AVV0_9BACT</name>
<feature type="coiled-coil region" evidence="1">
    <location>
        <begin position="63"/>
        <end position="104"/>
    </location>
</feature>
<evidence type="ECO:0000256" key="1">
    <source>
        <dbReference type="SAM" id="Coils"/>
    </source>
</evidence>
<dbReference type="RefSeq" id="WP_145251325.1">
    <property type="nucleotide sequence ID" value="NZ_CP036278.1"/>
</dbReference>
<proteinExistence type="predicted"/>